<feature type="transmembrane region" description="Helical" evidence="1">
    <location>
        <begin position="221"/>
        <end position="237"/>
    </location>
</feature>
<feature type="transmembrane region" description="Helical" evidence="1">
    <location>
        <begin position="284"/>
        <end position="303"/>
    </location>
</feature>
<dbReference type="PANTHER" id="PTHR33121:SF70">
    <property type="entry name" value="SIGNALING PROTEIN YKOW"/>
    <property type="match status" value="1"/>
</dbReference>
<feature type="transmembrane region" description="Helical" evidence="1">
    <location>
        <begin position="59"/>
        <end position="78"/>
    </location>
</feature>
<dbReference type="InterPro" id="IPR035919">
    <property type="entry name" value="EAL_sf"/>
</dbReference>
<evidence type="ECO:0000313" key="4">
    <source>
        <dbReference type="EMBL" id="RYV49414.1"/>
    </source>
</evidence>
<comment type="caution">
    <text evidence="4">The sequence shown here is derived from an EMBL/GenBank/DDBJ whole genome shotgun (WGS) entry which is preliminary data.</text>
</comment>
<dbReference type="InterPro" id="IPR001633">
    <property type="entry name" value="EAL_dom"/>
</dbReference>
<dbReference type="SUPFAM" id="SSF141868">
    <property type="entry name" value="EAL domain-like"/>
    <property type="match status" value="1"/>
</dbReference>
<dbReference type="PANTHER" id="PTHR33121">
    <property type="entry name" value="CYCLIC DI-GMP PHOSPHODIESTERASE PDEF"/>
    <property type="match status" value="1"/>
</dbReference>
<evidence type="ECO:0000313" key="5">
    <source>
        <dbReference type="Proteomes" id="UP000293764"/>
    </source>
</evidence>
<sequence length="781" mass="83669">MKTIWWRYLIAGVVVSAGVFSMPVGLGRDLVYCLIGASGTVAIVIGVRRHGPPHRRGWHLMAAGNAAWVLGDAIYAWFEHGLLVSPFPSVADVAYLAAYPMLAGGLLILVRSRGPENGLAAVLDSAILTVGLALVSWVFLLEPTWTGGGAPILDRIVAVAYPVGDVLLFAVLMRVVTARRDATIASLLLTGSLVAVIITDSLFVASTWVAVIDAHAQVLDLGWLAAYVLWGAAALHPSMRGLSVRAPTQVATSEKGRLAALAGSAAIVPGVLAVEVITKTPLHVWAIIIAASAFIVLFGARMLRMVGQLEHQSAQLSTLAGTDYLTGLANRRQIVDHLAWLLDSHHGAEMLVINVERFNEINDVLGDRAGEAILQAVGARLETLVGTGAMVARVADHRFGVLDPSLASAQDAEGDAARIHRALELPFDLPELNVSVEVSAAVLVLPQDASEPAQALHRADIALAAARRRPGRVARYQAKMESGGALALLLIGELADALRHGDLVLHYQPQVDLRSARVFAVEALVRWQHPKYGLLGPGAFIPAAEQSGLIGPLTQYVLDRALAQNARWHRDGLDLTVAVNLSARNLLDPHLVDHVSAALGRHGLDAGTLELEITESSAMVDPRRCIQVLTRLATMGVTLSVDDYGTGHSSLAYLQRLPVTRLKIDQSFVTNMVSDQPSAAIVRSTIELARNLHLDVVAEGVENDETLLALRDMHCPGVQGYGLGRPVPPPQVPELITRIESRIPEILRSHRPSAPSRHDQSAPFDIHPHTEPVIAFKQSAR</sequence>
<feature type="transmembrane region" description="Helical" evidence="1">
    <location>
        <begin position="258"/>
        <end position="278"/>
    </location>
</feature>
<dbReference type="Gene3D" id="3.30.70.270">
    <property type="match status" value="1"/>
</dbReference>
<dbReference type="PROSITE" id="PS50887">
    <property type="entry name" value="GGDEF"/>
    <property type="match status" value="1"/>
</dbReference>
<dbReference type="RefSeq" id="WP_130104240.1">
    <property type="nucleotide sequence ID" value="NZ_SDWW01000078.1"/>
</dbReference>
<dbReference type="PROSITE" id="PS50883">
    <property type="entry name" value="EAL"/>
    <property type="match status" value="1"/>
</dbReference>
<proteinExistence type="predicted"/>
<feature type="transmembrane region" description="Helical" evidence="1">
    <location>
        <begin position="90"/>
        <end position="110"/>
    </location>
</feature>
<dbReference type="AlphaFoldDB" id="A0A4V1ZGR0"/>
<feature type="transmembrane region" description="Helical" evidence="1">
    <location>
        <begin position="30"/>
        <end position="47"/>
    </location>
</feature>
<evidence type="ECO:0000259" key="3">
    <source>
        <dbReference type="PROSITE" id="PS50887"/>
    </source>
</evidence>
<gene>
    <name evidence="4" type="ORF">EUA98_18915</name>
</gene>
<dbReference type="CDD" id="cd01948">
    <property type="entry name" value="EAL"/>
    <property type="match status" value="1"/>
</dbReference>
<feature type="domain" description="EAL" evidence="2">
    <location>
        <begin position="487"/>
        <end position="740"/>
    </location>
</feature>
<feature type="domain" description="GGDEF" evidence="3">
    <location>
        <begin position="346"/>
        <end position="480"/>
    </location>
</feature>
<dbReference type="InterPro" id="IPR029787">
    <property type="entry name" value="Nucleotide_cyclase"/>
</dbReference>
<evidence type="ECO:0000259" key="2">
    <source>
        <dbReference type="PROSITE" id="PS50883"/>
    </source>
</evidence>
<dbReference type="Gene3D" id="3.20.20.450">
    <property type="entry name" value="EAL domain"/>
    <property type="match status" value="1"/>
</dbReference>
<evidence type="ECO:0000256" key="1">
    <source>
        <dbReference type="SAM" id="Phobius"/>
    </source>
</evidence>
<keyword evidence="1" id="KW-0472">Membrane</keyword>
<organism evidence="4 5">
    <name type="scientific">Pengzhenrongella frigida</name>
    <dbReference type="NCBI Taxonomy" id="1259133"/>
    <lineage>
        <taxon>Bacteria</taxon>
        <taxon>Bacillati</taxon>
        <taxon>Actinomycetota</taxon>
        <taxon>Actinomycetes</taxon>
        <taxon>Micrococcales</taxon>
        <taxon>Pengzhenrongella</taxon>
    </lineage>
</organism>
<accession>A0A4V1ZGR0</accession>
<dbReference type="InterPro" id="IPR000160">
    <property type="entry name" value="GGDEF_dom"/>
</dbReference>
<dbReference type="InterPro" id="IPR050706">
    <property type="entry name" value="Cyclic-di-GMP_PDE-like"/>
</dbReference>
<feature type="transmembrane region" description="Helical" evidence="1">
    <location>
        <begin position="122"/>
        <end position="140"/>
    </location>
</feature>
<dbReference type="SMART" id="SM00267">
    <property type="entry name" value="GGDEF"/>
    <property type="match status" value="1"/>
</dbReference>
<dbReference type="CDD" id="cd01949">
    <property type="entry name" value="GGDEF"/>
    <property type="match status" value="1"/>
</dbReference>
<keyword evidence="1" id="KW-1133">Transmembrane helix</keyword>
<reference evidence="4 5" key="1">
    <citation type="submission" date="2019-01" db="EMBL/GenBank/DDBJ databases">
        <title>Novel species of Cellulomonas.</title>
        <authorList>
            <person name="Liu Q."/>
            <person name="Xin Y.-H."/>
        </authorList>
    </citation>
    <scope>NUCLEOTIDE SEQUENCE [LARGE SCALE GENOMIC DNA]</scope>
    <source>
        <strain evidence="4 5">HLT2-17</strain>
    </source>
</reference>
<name>A0A4V1ZGR0_9MICO</name>
<dbReference type="EMBL" id="SDWW01000078">
    <property type="protein sequence ID" value="RYV49414.1"/>
    <property type="molecule type" value="Genomic_DNA"/>
</dbReference>
<dbReference type="OrthoDB" id="23692at2"/>
<dbReference type="SUPFAM" id="SSF55073">
    <property type="entry name" value="Nucleotide cyclase"/>
    <property type="match status" value="1"/>
</dbReference>
<dbReference type="SMART" id="SM00052">
    <property type="entry name" value="EAL"/>
    <property type="match status" value="1"/>
</dbReference>
<feature type="transmembrane region" description="Helical" evidence="1">
    <location>
        <begin position="5"/>
        <end position="24"/>
    </location>
</feature>
<dbReference type="NCBIfam" id="TIGR00254">
    <property type="entry name" value="GGDEF"/>
    <property type="match status" value="1"/>
</dbReference>
<dbReference type="GO" id="GO:0071111">
    <property type="term" value="F:cyclic-guanylate-specific phosphodiesterase activity"/>
    <property type="evidence" value="ECO:0007669"/>
    <property type="project" value="InterPro"/>
</dbReference>
<dbReference type="Pfam" id="PF00990">
    <property type="entry name" value="GGDEF"/>
    <property type="match status" value="1"/>
</dbReference>
<feature type="transmembrane region" description="Helical" evidence="1">
    <location>
        <begin position="184"/>
        <end position="209"/>
    </location>
</feature>
<keyword evidence="5" id="KW-1185">Reference proteome</keyword>
<feature type="transmembrane region" description="Helical" evidence="1">
    <location>
        <begin position="152"/>
        <end position="172"/>
    </location>
</feature>
<keyword evidence="1" id="KW-0812">Transmembrane</keyword>
<dbReference type="Pfam" id="PF00563">
    <property type="entry name" value="EAL"/>
    <property type="match status" value="1"/>
</dbReference>
<dbReference type="InterPro" id="IPR043128">
    <property type="entry name" value="Rev_trsase/Diguanyl_cyclase"/>
</dbReference>
<dbReference type="Proteomes" id="UP000293764">
    <property type="component" value="Unassembled WGS sequence"/>
</dbReference>
<protein>
    <submittedName>
        <fullName evidence="4">Bifunctional diguanylate cyclase/phosphodiesterase</fullName>
    </submittedName>
</protein>